<comment type="caution">
    <text evidence="1">The sequence shown here is derived from an EMBL/GenBank/DDBJ whole genome shotgun (WGS) entry which is preliminary data.</text>
</comment>
<feature type="non-terminal residue" evidence="1">
    <location>
        <position position="71"/>
    </location>
</feature>
<reference evidence="1" key="1">
    <citation type="journal article" date="2015" name="Nature">
        <title>Complex archaea that bridge the gap between prokaryotes and eukaryotes.</title>
        <authorList>
            <person name="Spang A."/>
            <person name="Saw J.H."/>
            <person name="Jorgensen S.L."/>
            <person name="Zaremba-Niedzwiedzka K."/>
            <person name="Martijn J."/>
            <person name="Lind A.E."/>
            <person name="van Eijk R."/>
            <person name="Schleper C."/>
            <person name="Guy L."/>
            <person name="Ettema T.J."/>
        </authorList>
    </citation>
    <scope>NUCLEOTIDE SEQUENCE</scope>
</reference>
<accession>A0A0F9B1A8</accession>
<sequence length="71" mass="8000">MAYKFITFNKNQGEMESMFDESLLGLIHICIGSNNDYTLCGHATDEYNIGVVKNKPTCKSCMDIVRDCKSI</sequence>
<protein>
    <submittedName>
        <fullName evidence="1">Uncharacterized protein</fullName>
    </submittedName>
</protein>
<evidence type="ECO:0000313" key="1">
    <source>
        <dbReference type="EMBL" id="KKK84434.1"/>
    </source>
</evidence>
<proteinExistence type="predicted"/>
<dbReference type="AlphaFoldDB" id="A0A0F9B1A8"/>
<organism evidence="1">
    <name type="scientific">marine sediment metagenome</name>
    <dbReference type="NCBI Taxonomy" id="412755"/>
    <lineage>
        <taxon>unclassified sequences</taxon>
        <taxon>metagenomes</taxon>
        <taxon>ecological metagenomes</taxon>
    </lineage>
</organism>
<name>A0A0F9B1A8_9ZZZZ</name>
<dbReference type="EMBL" id="LAZR01051779">
    <property type="protein sequence ID" value="KKK84434.1"/>
    <property type="molecule type" value="Genomic_DNA"/>
</dbReference>
<gene>
    <name evidence="1" type="ORF">LCGC14_2783390</name>
</gene>